<dbReference type="PANTHER" id="PTHR37013">
    <property type="entry name" value="INTEGRAL MEMBRANE PROTEIN (AFU_ORTHOLOGUE AFUA_1G05950)-RELATED"/>
    <property type="match status" value="1"/>
</dbReference>
<feature type="domain" description="DUF7703" evidence="2">
    <location>
        <begin position="3"/>
        <end position="234"/>
    </location>
</feature>
<keyword evidence="1" id="KW-0472">Membrane</keyword>
<feature type="transmembrane region" description="Helical" evidence="1">
    <location>
        <begin position="65"/>
        <end position="87"/>
    </location>
</feature>
<sequence>LAVTAFCSIALYNFVELNVMIFTTFKRRSGLYFWSFLVSTSGIAPYAIGFLLKDLVLSPSKYIDLTLIVVGWTCLVTGQSFVLYSRLHLVMRDRDKLRLVLAMIITNAVICHVPTTILVFGANSPNLDSWIVPYSIYEKVEVTLFFVQEMILSGIYLYQTFSFFRFESALHGKTVNKVMVHLVWINILIIVLDITILVLEYANFYNIQTAVKGMIYSIKLKLEFRVLNGLIELTK</sequence>
<proteinExistence type="predicted"/>
<dbReference type="EMBL" id="JAGPXC010000014">
    <property type="protein sequence ID" value="KAH6639991.1"/>
    <property type="molecule type" value="Genomic_DNA"/>
</dbReference>
<accession>A0A9P8RI40</accession>
<reference evidence="3" key="1">
    <citation type="journal article" date="2021" name="Nat. Commun.">
        <title>Genetic determinants of endophytism in the Arabidopsis root mycobiome.</title>
        <authorList>
            <person name="Mesny F."/>
            <person name="Miyauchi S."/>
            <person name="Thiergart T."/>
            <person name="Pickel B."/>
            <person name="Atanasova L."/>
            <person name="Karlsson M."/>
            <person name="Huettel B."/>
            <person name="Barry K.W."/>
            <person name="Haridas S."/>
            <person name="Chen C."/>
            <person name="Bauer D."/>
            <person name="Andreopoulos W."/>
            <person name="Pangilinan J."/>
            <person name="LaButti K."/>
            <person name="Riley R."/>
            <person name="Lipzen A."/>
            <person name="Clum A."/>
            <person name="Drula E."/>
            <person name="Henrissat B."/>
            <person name="Kohler A."/>
            <person name="Grigoriev I.V."/>
            <person name="Martin F.M."/>
            <person name="Hacquard S."/>
        </authorList>
    </citation>
    <scope>NUCLEOTIDE SEQUENCE</scope>
    <source>
        <strain evidence="3">MPI-SDFR-AT-0073</strain>
    </source>
</reference>
<evidence type="ECO:0000256" key="1">
    <source>
        <dbReference type="SAM" id="Phobius"/>
    </source>
</evidence>
<keyword evidence="4" id="KW-1185">Reference proteome</keyword>
<dbReference type="AlphaFoldDB" id="A0A9P8RI40"/>
<keyword evidence="1" id="KW-0812">Transmembrane</keyword>
<evidence type="ECO:0000313" key="4">
    <source>
        <dbReference type="Proteomes" id="UP000758603"/>
    </source>
</evidence>
<feature type="non-terminal residue" evidence="3">
    <location>
        <position position="235"/>
    </location>
</feature>
<dbReference type="OrthoDB" id="405906at2759"/>
<feature type="non-terminal residue" evidence="3">
    <location>
        <position position="1"/>
    </location>
</feature>
<feature type="transmembrane region" description="Helical" evidence="1">
    <location>
        <begin position="178"/>
        <end position="199"/>
    </location>
</feature>
<keyword evidence="1" id="KW-1133">Transmembrane helix</keyword>
<evidence type="ECO:0000259" key="2">
    <source>
        <dbReference type="Pfam" id="PF24802"/>
    </source>
</evidence>
<organism evidence="3 4">
    <name type="scientific">Truncatella angustata</name>
    <dbReference type="NCBI Taxonomy" id="152316"/>
    <lineage>
        <taxon>Eukaryota</taxon>
        <taxon>Fungi</taxon>
        <taxon>Dikarya</taxon>
        <taxon>Ascomycota</taxon>
        <taxon>Pezizomycotina</taxon>
        <taxon>Sordariomycetes</taxon>
        <taxon>Xylariomycetidae</taxon>
        <taxon>Amphisphaeriales</taxon>
        <taxon>Sporocadaceae</taxon>
        <taxon>Truncatella</taxon>
    </lineage>
</organism>
<dbReference type="Pfam" id="PF24802">
    <property type="entry name" value="DUF7703"/>
    <property type="match status" value="1"/>
</dbReference>
<feature type="transmembrane region" description="Helical" evidence="1">
    <location>
        <begin position="99"/>
        <end position="122"/>
    </location>
</feature>
<dbReference type="GeneID" id="70125893"/>
<gene>
    <name evidence="3" type="ORF">BKA67DRAFT_492840</name>
</gene>
<protein>
    <recommendedName>
        <fullName evidence="2">DUF7703 domain-containing protein</fullName>
    </recommendedName>
</protein>
<feature type="transmembrane region" description="Helical" evidence="1">
    <location>
        <begin position="31"/>
        <end position="53"/>
    </location>
</feature>
<dbReference type="InterPro" id="IPR056120">
    <property type="entry name" value="DUF7703"/>
</dbReference>
<name>A0A9P8RI40_9PEZI</name>
<dbReference type="PANTHER" id="PTHR37013:SF3">
    <property type="entry name" value="INTEGRAL MEMBRANE PROTEIN (AFU_ORTHOLOGUE AFUA_1G05950)"/>
    <property type="match status" value="1"/>
</dbReference>
<dbReference type="Proteomes" id="UP000758603">
    <property type="component" value="Unassembled WGS sequence"/>
</dbReference>
<evidence type="ECO:0000313" key="3">
    <source>
        <dbReference type="EMBL" id="KAH6639991.1"/>
    </source>
</evidence>
<comment type="caution">
    <text evidence="3">The sequence shown here is derived from an EMBL/GenBank/DDBJ whole genome shotgun (WGS) entry which is preliminary data.</text>
</comment>
<dbReference type="RefSeq" id="XP_045951065.1">
    <property type="nucleotide sequence ID" value="XM_046097001.1"/>
</dbReference>